<proteinExistence type="predicted"/>
<sequence>MGLNQRAVNSCHSHSLGSESLGPARSCHLLQDAWNHLKAVTLELVLTTDTPLGGESSSTHTVMSDDFLTPVDSPPSQEGFSVMALCQDNHVFIIFSRPTAFPAFFFFDLFFGRSETFEIEK</sequence>
<feature type="region of interest" description="Disordered" evidence="1">
    <location>
        <begin position="1"/>
        <end position="20"/>
    </location>
</feature>
<protein>
    <submittedName>
        <fullName evidence="2">Uncharacterized protein</fullName>
    </submittedName>
</protein>
<comment type="caution">
    <text evidence="2">The sequence shown here is derived from an EMBL/GenBank/DDBJ whole genome shotgun (WGS) entry which is preliminary data.</text>
</comment>
<accession>A0AAE1EDH9</accession>
<evidence type="ECO:0000256" key="1">
    <source>
        <dbReference type="SAM" id="MobiDB-lite"/>
    </source>
</evidence>
<reference evidence="2" key="1">
    <citation type="journal article" date="2023" name="G3 (Bethesda)">
        <title>A reference genome for the long-term kleptoplast-retaining sea slug Elysia crispata morphotype clarki.</title>
        <authorList>
            <person name="Eastman K.E."/>
            <person name="Pendleton A.L."/>
            <person name="Shaikh M.A."/>
            <person name="Suttiyut T."/>
            <person name="Ogas R."/>
            <person name="Tomko P."/>
            <person name="Gavelis G."/>
            <person name="Widhalm J.R."/>
            <person name="Wisecaver J.H."/>
        </authorList>
    </citation>
    <scope>NUCLEOTIDE SEQUENCE</scope>
    <source>
        <strain evidence="2">ECLA1</strain>
    </source>
</reference>
<evidence type="ECO:0000313" key="3">
    <source>
        <dbReference type="Proteomes" id="UP001283361"/>
    </source>
</evidence>
<dbReference type="Proteomes" id="UP001283361">
    <property type="component" value="Unassembled WGS sequence"/>
</dbReference>
<feature type="compositionally biased region" description="Polar residues" evidence="1">
    <location>
        <begin position="1"/>
        <end position="18"/>
    </location>
</feature>
<keyword evidence="3" id="KW-1185">Reference proteome</keyword>
<name>A0AAE1EDH9_9GAST</name>
<organism evidence="2 3">
    <name type="scientific">Elysia crispata</name>
    <name type="common">lettuce slug</name>
    <dbReference type="NCBI Taxonomy" id="231223"/>
    <lineage>
        <taxon>Eukaryota</taxon>
        <taxon>Metazoa</taxon>
        <taxon>Spiralia</taxon>
        <taxon>Lophotrochozoa</taxon>
        <taxon>Mollusca</taxon>
        <taxon>Gastropoda</taxon>
        <taxon>Heterobranchia</taxon>
        <taxon>Euthyneura</taxon>
        <taxon>Panpulmonata</taxon>
        <taxon>Sacoglossa</taxon>
        <taxon>Placobranchoidea</taxon>
        <taxon>Plakobranchidae</taxon>
        <taxon>Elysia</taxon>
    </lineage>
</organism>
<evidence type="ECO:0000313" key="2">
    <source>
        <dbReference type="EMBL" id="KAK3802725.1"/>
    </source>
</evidence>
<dbReference type="AlphaFoldDB" id="A0AAE1EDH9"/>
<gene>
    <name evidence="2" type="ORF">RRG08_001987</name>
</gene>
<dbReference type="EMBL" id="JAWDGP010000218">
    <property type="protein sequence ID" value="KAK3802725.1"/>
    <property type="molecule type" value="Genomic_DNA"/>
</dbReference>